<dbReference type="CDD" id="cd24068">
    <property type="entry name" value="ASKHA_NBD_ROK_FnNanK-like"/>
    <property type="match status" value="1"/>
</dbReference>
<dbReference type="Pfam" id="PF00480">
    <property type="entry name" value="ROK"/>
    <property type="match status" value="1"/>
</dbReference>
<dbReference type="InterPro" id="IPR000600">
    <property type="entry name" value="ROK"/>
</dbReference>
<protein>
    <submittedName>
        <fullName evidence="2">ROK family protein</fullName>
    </submittedName>
</protein>
<sequence>MKIIALDIGGTAVKSGLVDNGVLKEHRETPTPAAEGGQAVVALAKKLIAAYLPEGADGIGISTAGVVDSKSGSILFAEDCIRGYTGIQVKALLEEAFSLPTAVENDLNAAAVGEAAFGAGKGCKSLLCVGFGTNVGGAAVLDGRLYTGSHFGAGEFGHMITHAGGLPCGCGQRGCFERYASASALVRQAQRLDPSLNSGRAIFRRLKEPQVKAVVDSWLREIVYGLASLIHLWDPDCLALCGGVMQQSYPVEQLKALVPKSVMPAYRSVSIQAAQLGNQAGLLGAAELARRLAAGQLR</sequence>
<evidence type="ECO:0000313" key="2">
    <source>
        <dbReference type="EMBL" id="RGQ42749.1"/>
    </source>
</evidence>
<dbReference type="Proteomes" id="UP000284751">
    <property type="component" value="Unassembled WGS sequence"/>
</dbReference>
<dbReference type="Gene3D" id="3.30.420.40">
    <property type="match status" value="2"/>
</dbReference>
<evidence type="ECO:0000256" key="1">
    <source>
        <dbReference type="ARBA" id="ARBA00006479"/>
    </source>
</evidence>
<gene>
    <name evidence="2" type="ORF">DWY99_04110</name>
</gene>
<dbReference type="EMBL" id="QRTC01000010">
    <property type="protein sequence ID" value="RGQ42749.1"/>
    <property type="molecule type" value="Genomic_DNA"/>
</dbReference>
<proteinExistence type="inferred from homology"/>
<comment type="caution">
    <text evidence="2">The sequence shown here is derived from an EMBL/GenBank/DDBJ whole genome shotgun (WGS) entry which is preliminary data.</text>
</comment>
<dbReference type="PANTHER" id="PTHR18964">
    <property type="entry name" value="ROK (REPRESSOR, ORF, KINASE) FAMILY"/>
    <property type="match status" value="1"/>
</dbReference>
<accession>A0A412AZJ1</accession>
<evidence type="ECO:0000313" key="3">
    <source>
        <dbReference type="Proteomes" id="UP000284751"/>
    </source>
</evidence>
<comment type="similarity">
    <text evidence="1">Belongs to the ROK (NagC/XylR) family.</text>
</comment>
<dbReference type="InterPro" id="IPR043129">
    <property type="entry name" value="ATPase_NBD"/>
</dbReference>
<dbReference type="AlphaFoldDB" id="A0A412AZJ1"/>
<name>A0A412AZJ1_9FIRM</name>
<dbReference type="PANTHER" id="PTHR18964:SF149">
    <property type="entry name" value="BIFUNCTIONAL UDP-N-ACETYLGLUCOSAMINE 2-EPIMERASE_N-ACETYLMANNOSAMINE KINASE"/>
    <property type="match status" value="1"/>
</dbReference>
<organism evidence="2 3">
    <name type="scientific">[Clostridium] leptum</name>
    <dbReference type="NCBI Taxonomy" id="1535"/>
    <lineage>
        <taxon>Bacteria</taxon>
        <taxon>Bacillati</taxon>
        <taxon>Bacillota</taxon>
        <taxon>Clostridia</taxon>
        <taxon>Eubacteriales</taxon>
        <taxon>Oscillospiraceae</taxon>
        <taxon>Oscillospiraceae incertae sedis</taxon>
    </lineage>
</organism>
<reference evidence="2 3" key="1">
    <citation type="submission" date="2018-08" db="EMBL/GenBank/DDBJ databases">
        <title>A genome reference for cultivated species of the human gut microbiota.</title>
        <authorList>
            <person name="Zou Y."/>
            <person name="Xue W."/>
            <person name="Luo G."/>
        </authorList>
    </citation>
    <scope>NUCLEOTIDE SEQUENCE [LARGE SCALE GENOMIC DNA]</scope>
    <source>
        <strain evidence="2 3">AF28-26</strain>
    </source>
</reference>
<dbReference type="SUPFAM" id="SSF53067">
    <property type="entry name" value="Actin-like ATPase domain"/>
    <property type="match status" value="1"/>
</dbReference>